<dbReference type="EMBL" id="JADEXF010000426">
    <property type="protein sequence ID" value="MBE9106016.1"/>
    <property type="molecule type" value="Genomic_DNA"/>
</dbReference>
<evidence type="ECO:0000313" key="8">
    <source>
        <dbReference type="EMBL" id="MBE9106016.1"/>
    </source>
</evidence>
<keyword evidence="4 6" id="KW-0378">Hydrolase</keyword>
<comment type="similarity">
    <text evidence="1 6">Belongs to the peptidase S1B family.</text>
</comment>
<keyword evidence="5 6" id="KW-0720">Serine protease</keyword>
<dbReference type="InterPro" id="IPR013783">
    <property type="entry name" value="Ig-like_fold"/>
</dbReference>
<sequence length="578" mass="62197">MSVFSPDGRTKVSNTTTFPFSAIGKMRIRWKGPDGVIDTADDIIINGSGAMISPYHFLTAGHCVYNTRYGGWADKIEVMLGSTGNIIAGTNRSDYEYYSEAKSVHTRSFEGWTQGDQTKSETFQYDIGLVTLDRNIGNFTGWFNYGYDENLSSGTLMNVTGYPSDKFDSNSDGKFDNYDMWTQSGKITSTTDSILRSNELDILPGNSGGPLWLNNSNTNKPTIYGVASNETTSNNTPLYNEFARITSSRYNEIQNWIDQDTTARQPTDKADLVDSDVWFNTTLGSFSNNTIKYGENFSITVYPRNNGTAATGTFSVSFYASTDTNITNTIGSHYLIGNTTISSINPFNSGTATWNGAFPNIPIGNYYVISFLDPTNSIQEFDDSLSSNQKVFRTLLTVANSTPISTPLTVLSTVSSPLSANEENLTLTGTGNINGTGNTSNNNLNGGNGNDILIGGSGNDTFVGGLGNDTLTGGTGSDVFIINTPAEGIDNITDFSSLDDTIYVSKIGFGGGLSEGILQATQFFIGSVAEDSSDRFIYDNNTGGLFFDADGTGLSAQIQVAQLAIGLVMTNTNIFVIA</sequence>
<evidence type="ECO:0000256" key="5">
    <source>
        <dbReference type="ARBA" id="ARBA00022825"/>
    </source>
</evidence>
<keyword evidence="2 6" id="KW-0645">Protease</keyword>
<dbReference type="SUPFAM" id="SSF51120">
    <property type="entry name" value="beta-Roll"/>
    <property type="match status" value="1"/>
</dbReference>
<dbReference type="InterPro" id="IPR018114">
    <property type="entry name" value="TRYPSIN_HIS"/>
</dbReference>
<reference evidence="8 9" key="1">
    <citation type="submission" date="2020-10" db="EMBL/GenBank/DDBJ databases">
        <authorList>
            <person name="Castelo-Branco R."/>
            <person name="Eusebio N."/>
            <person name="Adriana R."/>
            <person name="Vieira A."/>
            <person name="Brugerolle De Fraissinette N."/>
            <person name="Rezende De Castro R."/>
            <person name="Schneider M.P."/>
            <person name="Vasconcelos V."/>
            <person name="Leao P.N."/>
        </authorList>
    </citation>
    <scope>NUCLEOTIDE SEQUENCE [LARGE SCALE GENOMIC DNA]</scope>
    <source>
        <strain evidence="8 9">LEGE 07299</strain>
    </source>
</reference>
<keyword evidence="9" id="KW-1185">Reference proteome</keyword>
<evidence type="ECO:0000259" key="7">
    <source>
        <dbReference type="PROSITE" id="PS50240"/>
    </source>
</evidence>
<dbReference type="InterPro" id="IPR043504">
    <property type="entry name" value="Peptidase_S1_PA_chymotrypsin"/>
</dbReference>
<dbReference type="Pfam" id="PF07705">
    <property type="entry name" value="CARDB"/>
    <property type="match status" value="1"/>
</dbReference>
<dbReference type="Pfam" id="PF00353">
    <property type="entry name" value="HemolysinCabind"/>
    <property type="match status" value="1"/>
</dbReference>
<dbReference type="PANTHER" id="PTHR15462:SF8">
    <property type="entry name" value="SERINE PROTEASE"/>
    <property type="match status" value="1"/>
</dbReference>
<dbReference type="Pfam" id="PF00089">
    <property type="entry name" value="Trypsin"/>
    <property type="match status" value="1"/>
</dbReference>
<dbReference type="PRINTS" id="PR00313">
    <property type="entry name" value="CABNDNGRPT"/>
</dbReference>
<evidence type="ECO:0000256" key="2">
    <source>
        <dbReference type="ARBA" id="ARBA00022670"/>
    </source>
</evidence>
<dbReference type="RefSeq" id="WP_194044657.1">
    <property type="nucleotide sequence ID" value="NZ_JADEXF010000426.1"/>
</dbReference>
<gene>
    <name evidence="8" type="ORF">IQ229_14030</name>
</gene>
<feature type="domain" description="Peptidase S1" evidence="7">
    <location>
        <begin position="48"/>
        <end position="262"/>
    </location>
</feature>
<dbReference type="Gene3D" id="2.60.40.10">
    <property type="entry name" value="Immunoglobulins"/>
    <property type="match status" value="1"/>
</dbReference>
<proteinExistence type="inferred from homology"/>
<accession>A0ABR9U038</accession>
<dbReference type="InterPro" id="IPR011049">
    <property type="entry name" value="Serralysin-like_metalloprot_C"/>
</dbReference>
<dbReference type="InterPro" id="IPR011635">
    <property type="entry name" value="CARDB"/>
</dbReference>
<evidence type="ECO:0000256" key="3">
    <source>
        <dbReference type="ARBA" id="ARBA00022729"/>
    </source>
</evidence>
<protein>
    <recommendedName>
        <fullName evidence="6">Serine protease</fullName>
        <ecNumber evidence="6">3.4.21.-</ecNumber>
    </recommendedName>
</protein>
<dbReference type="InterPro" id="IPR001343">
    <property type="entry name" value="Hemolysn_Ca-bd"/>
</dbReference>
<evidence type="ECO:0000256" key="1">
    <source>
        <dbReference type="ARBA" id="ARBA00008764"/>
    </source>
</evidence>
<dbReference type="SUPFAM" id="SSF50494">
    <property type="entry name" value="Trypsin-like serine proteases"/>
    <property type="match status" value="1"/>
</dbReference>
<evidence type="ECO:0000256" key="6">
    <source>
        <dbReference type="RuleBase" id="RU004296"/>
    </source>
</evidence>
<name>A0ABR9U038_9NOSO</name>
<dbReference type="InterPro" id="IPR008256">
    <property type="entry name" value="Peptidase_S1B"/>
</dbReference>
<dbReference type="InterPro" id="IPR050966">
    <property type="entry name" value="Glutamyl_endopeptidase"/>
</dbReference>
<dbReference type="InterPro" id="IPR001254">
    <property type="entry name" value="Trypsin_dom"/>
</dbReference>
<dbReference type="Gene3D" id="2.150.10.10">
    <property type="entry name" value="Serralysin-like metalloprotease, C-terminal"/>
    <property type="match status" value="1"/>
</dbReference>
<dbReference type="PRINTS" id="PR00839">
    <property type="entry name" value="V8PROTEASE"/>
</dbReference>
<comment type="caution">
    <text evidence="8">The sequence shown here is derived from an EMBL/GenBank/DDBJ whole genome shotgun (WGS) entry which is preliminary data.</text>
</comment>
<evidence type="ECO:0000256" key="4">
    <source>
        <dbReference type="ARBA" id="ARBA00022801"/>
    </source>
</evidence>
<dbReference type="PANTHER" id="PTHR15462">
    <property type="entry name" value="SERINE PROTEASE"/>
    <property type="match status" value="1"/>
</dbReference>
<organism evidence="8 9">
    <name type="scientific">Nostoc cf. edaphicum LEGE 07299</name>
    <dbReference type="NCBI Taxonomy" id="2777974"/>
    <lineage>
        <taxon>Bacteria</taxon>
        <taxon>Bacillati</taxon>
        <taxon>Cyanobacteriota</taxon>
        <taxon>Cyanophyceae</taxon>
        <taxon>Nostocales</taxon>
        <taxon>Nostocaceae</taxon>
        <taxon>Nostoc</taxon>
    </lineage>
</organism>
<dbReference type="PROSITE" id="PS50240">
    <property type="entry name" value="TRYPSIN_DOM"/>
    <property type="match status" value="1"/>
</dbReference>
<dbReference type="PROSITE" id="PS00134">
    <property type="entry name" value="TRYPSIN_HIS"/>
    <property type="match status" value="1"/>
</dbReference>
<evidence type="ECO:0000313" key="9">
    <source>
        <dbReference type="Proteomes" id="UP000647836"/>
    </source>
</evidence>
<keyword evidence="3" id="KW-0732">Signal</keyword>
<dbReference type="InterPro" id="IPR009003">
    <property type="entry name" value="Peptidase_S1_PA"/>
</dbReference>
<dbReference type="Gene3D" id="2.40.10.10">
    <property type="entry name" value="Trypsin-like serine proteases"/>
    <property type="match status" value="2"/>
</dbReference>
<dbReference type="Proteomes" id="UP000647836">
    <property type="component" value="Unassembled WGS sequence"/>
</dbReference>
<dbReference type="EC" id="3.4.21.-" evidence="6"/>